<sequence>MIATGVMDSAARFRLPAFLLRAFFLSLYIWSASGTPFDGYIYPTPTTEASFTGYDYVKPSCPLLEEPPPCTASATILTVPVQVNVTETIVTFLKVPTTVTTTLIVPTTSTEVQRSVETRTSFQTTTYTATRTLPVVTSTATETSTIVRLETVTSPVVRVEHVTERYPVVEYRTDTVTRTSTCTVTELFPTTYYSTFISTSYAPPLTDTSYLTETSFRTRTATQLSTLVRTETVTSRELQTLTETVRATRTLTLTATVSATCAPPPPPLNNEYLPVAAPSNDYLPPRGAFQQQQQQQAAEQRLRSNFVLPEDLLLPPHADNAAHDLPQTTVSVTVTKTLEPVTLTTTRDRTVTRATDAADATAMATRLKSVLAFDQRVTKLVTITPTLTSYIYMDTVTVTATKPAALRAG</sequence>
<dbReference type="AlphaFoldDB" id="A0A182J5Y9"/>
<protein>
    <submittedName>
        <fullName evidence="1">Uncharacterized protein</fullName>
    </submittedName>
</protein>
<proteinExistence type="predicted"/>
<accession>A0A182J5Y9</accession>
<dbReference type="EnsemblMetazoa" id="AATE011984-RA">
    <property type="protein sequence ID" value="AATE011984-PA.1"/>
    <property type="gene ID" value="AATE011984"/>
</dbReference>
<organism evidence="1">
    <name type="scientific">Anopheles atroparvus</name>
    <name type="common">European mosquito</name>
    <dbReference type="NCBI Taxonomy" id="41427"/>
    <lineage>
        <taxon>Eukaryota</taxon>
        <taxon>Metazoa</taxon>
        <taxon>Ecdysozoa</taxon>
        <taxon>Arthropoda</taxon>
        <taxon>Hexapoda</taxon>
        <taxon>Insecta</taxon>
        <taxon>Pterygota</taxon>
        <taxon>Neoptera</taxon>
        <taxon>Endopterygota</taxon>
        <taxon>Diptera</taxon>
        <taxon>Nematocera</taxon>
        <taxon>Culicoidea</taxon>
        <taxon>Culicidae</taxon>
        <taxon>Anophelinae</taxon>
        <taxon>Anopheles</taxon>
    </lineage>
</organism>
<name>A0A182J5Y9_ANOAO</name>
<dbReference type="VEuPathDB" id="VectorBase:AATE011984"/>
<reference evidence="1" key="1">
    <citation type="submission" date="2022-08" db="UniProtKB">
        <authorList>
            <consortium name="EnsemblMetazoa"/>
        </authorList>
    </citation>
    <scope>IDENTIFICATION</scope>
    <source>
        <strain evidence="1">EBRO</strain>
    </source>
</reference>
<evidence type="ECO:0000313" key="1">
    <source>
        <dbReference type="EnsemblMetazoa" id="AATE011984-PA.1"/>
    </source>
</evidence>